<sequence length="385" mass="40885">MMPAPSVLFVCHTGSISGAELVLIDLVQPWAGEAAFLFEDGPLHQALAAKGLKVRVSRWGEGLSDVRRDSSILKAFPLIGRLGAIIAELTREARRHDVVYANSQKAFVLSAVAATLARRPLIWHLHDIISSEHFGATQRRVQVALANYCTAKVVVPSQAAADAFIAQGGRKELVAIVPNGLDVPPDASTPLEIRRELKLPEGPLVGVFSRLAAWKGQHIVLQALAKTPGVSCIIAGAALFGEEPYAEKLNRMVADLGLGDRVHFLGQRNDVPRLMRAVDAMIHPSIDPEPFGRTLVEAMLADVPVIATDAGAASDILEAGKAGTLVPPGDADALAAAITKVMSRPPELAGQLHYAEARARSHYSVDQMLQTVSNLIGRAAAGAPV</sequence>
<dbReference type="AlphaFoldDB" id="A0A7G6U0D3"/>
<evidence type="ECO:0000259" key="4">
    <source>
        <dbReference type="Pfam" id="PF13439"/>
    </source>
</evidence>
<feature type="domain" description="Glycosyltransferase subfamily 4-like N-terminal" evidence="4">
    <location>
        <begin position="44"/>
        <end position="183"/>
    </location>
</feature>
<evidence type="ECO:0000256" key="2">
    <source>
        <dbReference type="ARBA" id="ARBA00022679"/>
    </source>
</evidence>
<dbReference type="KEGG" id="trb:HB776_15410"/>
<dbReference type="InterPro" id="IPR001296">
    <property type="entry name" value="Glyco_trans_1"/>
</dbReference>
<reference evidence="6" key="1">
    <citation type="journal article" date="2020" name="Mol. Plant Microbe">
        <title>Rhizobial microsymbionts of the narrowly endemic Oxytropis species growing in Kamchatka are characterized by significant genetic diversity and possess a set of genes that are associated with T3SS and T6SS secretion systems and can affect the development of symbiosis.</title>
        <authorList>
            <person name="Safronova V."/>
            <person name="Guro P."/>
            <person name="Sazanova A."/>
            <person name="Kuznetsova I."/>
            <person name="Belimov A."/>
            <person name="Yakubov V."/>
            <person name="Chirak E."/>
            <person name="Afonin A."/>
            <person name="Gogolev Y."/>
            <person name="Andronov E."/>
            <person name="Tikhonovich I."/>
        </authorList>
    </citation>
    <scope>NUCLEOTIDE SEQUENCE [LARGE SCALE GENOMIC DNA]</scope>
    <source>
        <strain evidence="6">581</strain>
    </source>
</reference>
<keyword evidence="1" id="KW-0328">Glycosyltransferase</keyword>
<organism evidence="5 6">
    <name type="scientific">Tardiphaga robiniae</name>
    <dbReference type="NCBI Taxonomy" id="943830"/>
    <lineage>
        <taxon>Bacteria</taxon>
        <taxon>Pseudomonadati</taxon>
        <taxon>Pseudomonadota</taxon>
        <taxon>Alphaproteobacteria</taxon>
        <taxon>Hyphomicrobiales</taxon>
        <taxon>Nitrobacteraceae</taxon>
        <taxon>Tardiphaga</taxon>
    </lineage>
</organism>
<proteinExistence type="predicted"/>
<dbReference type="CDD" id="cd03801">
    <property type="entry name" value="GT4_PimA-like"/>
    <property type="match status" value="1"/>
</dbReference>
<protein>
    <submittedName>
        <fullName evidence="5">Glycosyltransferase family 4 protein</fullName>
    </submittedName>
</protein>
<dbReference type="SUPFAM" id="SSF53756">
    <property type="entry name" value="UDP-Glycosyltransferase/glycogen phosphorylase"/>
    <property type="match status" value="1"/>
</dbReference>
<dbReference type="GO" id="GO:0016757">
    <property type="term" value="F:glycosyltransferase activity"/>
    <property type="evidence" value="ECO:0007669"/>
    <property type="project" value="UniProtKB-KW"/>
</dbReference>
<dbReference type="Gene3D" id="3.40.50.2000">
    <property type="entry name" value="Glycogen Phosphorylase B"/>
    <property type="match status" value="2"/>
</dbReference>
<dbReference type="InterPro" id="IPR028098">
    <property type="entry name" value="Glyco_trans_4-like_N"/>
</dbReference>
<gene>
    <name evidence="5" type="ORF">HB776_15410</name>
</gene>
<evidence type="ECO:0000313" key="5">
    <source>
        <dbReference type="EMBL" id="QND72465.1"/>
    </source>
</evidence>
<keyword evidence="2 5" id="KW-0808">Transferase</keyword>
<evidence type="ECO:0000313" key="6">
    <source>
        <dbReference type="Proteomes" id="UP000515291"/>
    </source>
</evidence>
<dbReference type="Proteomes" id="UP000515291">
    <property type="component" value="Chromosome"/>
</dbReference>
<dbReference type="PANTHER" id="PTHR12526:SF510">
    <property type="entry name" value="D-INOSITOL 3-PHOSPHATE GLYCOSYLTRANSFERASE"/>
    <property type="match status" value="1"/>
</dbReference>
<dbReference type="PANTHER" id="PTHR12526">
    <property type="entry name" value="GLYCOSYLTRANSFERASE"/>
    <property type="match status" value="1"/>
</dbReference>
<dbReference type="Pfam" id="PF13439">
    <property type="entry name" value="Glyco_transf_4"/>
    <property type="match status" value="1"/>
</dbReference>
<evidence type="ECO:0000259" key="3">
    <source>
        <dbReference type="Pfam" id="PF00534"/>
    </source>
</evidence>
<dbReference type="Pfam" id="PF00534">
    <property type="entry name" value="Glycos_transf_1"/>
    <property type="match status" value="1"/>
</dbReference>
<evidence type="ECO:0000256" key="1">
    <source>
        <dbReference type="ARBA" id="ARBA00022676"/>
    </source>
</evidence>
<feature type="domain" description="Glycosyl transferase family 1" evidence="3">
    <location>
        <begin position="193"/>
        <end position="349"/>
    </location>
</feature>
<name>A0A7G6U0D3_9BRAD</name>
<dbReference type="EMBL" id="CP050292">
    <property type="protein sequence ID" value="QND72465.1"/>
    <property type="molecule type" value="Genomic_DNA"/>
</dbReference>
<accession>A0A7G6U0D3</accession>